<protein>
    <submittedName>
        <fullName evidence="1">Uncharacterized protein</fullName>
    </submittedName>
</protein>
<sequence length="193" mass="20593">RASKGGIDYSTNSQPPASPSTQEAIQGMLSMANLSSSDSLQQPKRPTKRLPKKPRKSSSIESLDYDDDQDHMDACFKDSDYDTRALLCSPQLSHSCLHAIKKNEKAVTDTPYSPTARVGPSVPRQERPARDGARVASIETGLAAAAAKLSHQDSSSPEHTVDDGSLTDPEFNTGTVKSPGGPQPMAPGVFLSQ</sequence>
<gene>
    <name evidence="1" type="ORF">KUCAC02_031134</name>
</gene>
<accession>A0ACB9XM78</accession>
<comment type="caution">
    <text evidence="1">The sequence shown here is derived from an EMBL/GenBank/DDBJ whole genome shotgun (WGS) entry which is preliminary data.</text>
</comment>
<feature type="non-terminal residue" evidence="1">
    <location>
        <position position="193"/>
    </location>
</feature>
<reference evidence="1" key="1">
    <citation type="submission" date="2022-05" db="EMBL/GenBank/DDBJ databases">
        <title>Chromosome-level genome of Chaenocephalus aceratus.</title>
        <authorList>
            <person name="Park H."/>
        </authorList>
    </citation>
    <scope>NUCLEOTIDE SEQUENCE</scope>
    <source>
        <strain evidence="1">KU_202001</strain>
    </source>
</reference>
<dbReference type="Proteomes" id="UP001057452">
    <property type="component" value="Chromosome 5"/>
</dbReference>
<organism evidence="1 2">
    <name type="scientific">Chaenocephalus aceratus</name>
    <name type="common">Blackfin icefish</name>
    <name type="synonym">Chaenichthys aceratus</name>
    <dbReference type="NCBI Taxonomy" id="36190"/>
    <lineage>
        <taxon>Eukaryota</taxon>
        <taxon>Metazoa</taxon>
        <taxon>Chordata</taxon>
        <taxon>Craniata</taxon>
        <taxon>Vertebrata</taxon>
        <taxon>Euteleostomi</taxon>
        <taxon>Actinopterygii</taxon>
        <taxon>Neopterygii</taxon>
        <taxon>Teleostei</taxon>
        <taxon>Neoteleostei</taxon>
        <taxon>Acanthomorphata</taxon>
        <taxon>Eupercaria</taxon>
        <taxon>Perciformes</taxon>
        <taxon>Notothenioidei</taxon>
        <taxon>Channichthyidae</taxon>
        <taxon>Chaenocephalus</taxon>
    </lineage>
</organism>
<proteinExistence type="predicted"/>
<evidence type="ECO:0000313" key="2">
    <source>
        <dbReference type="Proteomes" id="UP001057452"/>
    </source>
</evidence>
<name>A0ACB9XM78_CHAAC</name>
<evidence type="ECO:0000313" key="1">
    <source>
        <dbReference type="EMBL" id="KAI4827762.1"/>
    </source>
</evidence>
<feature type="non-terminal residue" evidence="1">
    <location>
        <position position="1"/>
    </location>
</feature>
<dbReference type="EMBL" id="CM043789">
    <property type="protein sequence ID" value="KAI4827762.1"/>
    <property type="molecule type" value="Genomic_DNA"/>
</dbReference>
<keyword evidence="2" id="KW-1185">Reference proteome</keyword>